<keyword evidence="7" id="KW-1185">Reference proteome</keyword>
<gene>
    <name evidence="6" type="ORF">GRI65_02180</name>
</gene>
<dbReference type="AlphaFoldDB" id="A0A845AYF0"/>
<reference evidence="6 7" key="1">
    <citation type="submission" date="2019-12" db="EMBL/GenBank/DDBJ databases">
        <title>Genomic-based taxomic classification of the family Erythrobacteraceae.</title>
        <authorList>
            <person name="Xu L."/>
        </authorList>
    </citation>
    <scope>NUCLEOTIDE SEQUENCE [LARGE SCALE GENOMIC DNA]</scope>
    <source>
        <strain evidence="6 7">KCTC 42453</strain>
    </source>
</reference>
<keyword evidence="1" id="KW-0805">Transcription regulation</keyword>
<dbReference type="Pfam" id="PF00440">
    <property type="entry name" value="TetR_N"/>
    <property type="match status" value="1"/>
</dbReference>
<dbReference type="GO" id="GO:0000976">
    <property type="term" value="F:transcription cis-regulatory region binding"/>
    <property type="evidence" value="ECO:0007669"/>
    <property type="project" value="TreeGrafter"/>
</dbReference>
<dbReference type="RefSeq" id="WP_160754885.1">
    <property type="nucleotide sequence ID" value="NZ_WTYL01000001.1"/>
</dbReference>
<evidence type="ECO:0000256" key="2">
    <source>
        <dbReference type="ARBA" id="ARBA00023125"/>
    </source>
</evidence>
<accession>A0A845AYF0</accession>
<keyword evidence="2 4" id="KW-0238">DNA-binding</keyword>
<feature type="DNA-binding region" description="H-T-H motif" evidence="4">
    <location>
        <begin position="38"/>
        <end position="57"/>
    </location>
</feature>
<keyword evidence="3" id="KW-0804">Transcription</keyword>
<dbReference type="EMBL" id="WTYL01000001">
    <property type="protein sequence ID" value="MXP43260.1"/>
    <property type="molecule type" value="Genomic_DNA"/>
</dbReference>
<evidence type="ECO:0000256" key="4">
    <source>
        <dbReference type="PROSITE-ProRule" id="PRU00335"/>
    </source>
</evidence>
<dbReference type="PROSITE" id="PS50977">
    <property type="entry name" value="HTH_TETR_2"/>
    <property type="match status" value="1"/>
</dbReference>
<organism evidence="6 7">
    <name type="scientific">Allopontixanthobacter sediminis</name>
    <dbReference type="NCBI Taxonomy" id="1689985"/>
    <lineage>
        <taxon>Bacteria</taxon>
        <taxon>Pseudomonadati</taxon>
        <taxon>Pseudomonadota</taxon>
        <taxon>Alphaproteobacteria</taxon>
        <taxon>Sphingomonadales</taxon>
        <taxon>Erythrobacteraceae</taxon>
        <taxon>Allopontixanthobacter</taxon>
    </lineage>
</organism>
<evidence type="ECO:0000256" key="1">
    <source>
        <dbReference type="ARBA" id="ARBA00023015"/>
    </source>
</evidence>
<dbReference type="GO" id="GO:0003700">
    <property type="term" value="F:DNA-binding transcription factor activity"/>
    <property type="evidence" value="ECO:0007669"/>
    <property type="project" value="TreeGrafter"/>
</dbReference>
<comment type="caution">
    <text evidence="6">The sequence shown here is derived from an EMBL/GenBank/DDBJ whole genome shotgun (WGS) entry which is preliminary data.</text>
</comment>
<feature type="domain" description="HTH tetR-type" evidence="5">
    <location>
        <begin position="15"/>
        <end position="75"/>
    </location>
</feature>
<evidence type="ECO:0000313" key="7">
    <source>
        <dbReference type="Proteomes" id="UP000431922"/>
    </source>
</evidence>
<evidence type="ECO:0000256" key="3">
    <source>
        <dbReference type="ARBA" id="ARBA00023163"/>
    </source>
</evidence>
<dbReference type="OrthoDB" id="2356263at2"/>
<dbReference type="SUPFAM" id="SSF46689">
    <property type="entry name" value="Homeodomain-like"/>
    <property type="match status" value="1"/>
</dbReference>
<dbReference type="Proteomes" id="UP000431922">
    <property type="component" value="Unassembled WGS sequence"/>
</dbReference>
<evidence type="ECO:0000259" key="5">
    <source>
        <dbReference type="PROSITE" id="PS50977"/>
    </source>
</evidence>
<dbReference type="InterPro" id="IPR036271">
    <property type="entry name" value="Tet_transcr_reg_TetR-rel_C_sf"/>
</dbReference>
<dbReference type="Gene3D" id="1.10.357.10">
    <property type="entry name" value="Tetracycline Repressor, domain 2"/>
    <property type="match status" value="1"/>
</dbReference>
<protein>
    <submittedName>
        <fullName evidence="6">TetR family transcriptional regulator</fullName>
    </submittedName>
</protein>
<name>A0A845AYF0_9SPHN</name>
<dbReference type="InterPro" id="IPR009057">
    <property type="entry name" value="Homeodomain-like_sf"/>
</dbReference>
<dbReference type="InterPro" id="IPR050109">
    <property type="entry name" value="HTH-type_TetR-like_transc_reg"/>
</dbReference>
<dbReference type="PANTHER" id="PTHR30055:SF234">
    <property type="entry name" value="HTH-TYPE TRANSCRIPTIONAL REGULATOR BETI"/>
    <property type="match status" value="1"/>
</dbReference>
<dbReference type="SUPFAM" id="SSF48498">
    <property type="entry name" value="Tetracyclin repressor-like, C-terminal domain"/>
    <property type="match status" value="1"/>
</dbReference>
<proteinExistence type="predicted"/>
<sequence>MTNQSDNLDVSGRVPLDRQAMLRAMAAHVLQHGLSDASLRPLAKAAGTSDRMLIYHFGNKEALMAELLGYLANAYSEALDEALPTGRADSRGECLYSIAAATRGPQFAPYLALWWQIVAEASRGNETYRTSAREIMRRLLGWVEDFMPAGEADPAGAAQHVLTLVEGAQMLDAVGCSDIADAALARAITAD</sequence>
<evidence type="ECO:0000313" key="6">
    <source>
        <dbReference type="EMBL" id="MXP43260.1"/>
    </source>
</evidence>
<dbReference type="PANTHER" id="PTHR30055">
    <property type="entry name" value="HTH-TYPE TRANSCRIPTIONAL REGULATOR RUTR"/>
    <property type="match status" value="1"/>
</dbReference>
<dbReference type="InterPro" id="IPR001647">
    <property type="entry name" value="HTH_TetR"/>
</dbReference>